<evidence type="ECO:0000313" key="2">
    <source>
        <dbReference type="Proteomes" id="UP000314294"/>
    </source>
</evidence>
<dbReference type="Proteomes" id="UP000314294">
    <property type="component" value="Unassembled WGS sequence"/>
</dbReference>
<name>A0A4Z2ERS9_9TELE</name>
<dbReference type="AlphaFoldDB" id="A0A4Z2ERS9"/>
<evidence type="ECO:0000313" key="1">
    <source>
        <dbReference type="EMBL" id="TNN31518.1"/>
    </source>
</evidence>
<proteinExistence type="predicted"/>
<reference evidence="1 2" key="1">
    <citation type="submission" date="2019-03" db="EMBL/GenBank/DDBJ databases">
        <title>First draft genome of Liparis tanakae, snailfish: a comprehensive survey of snailfish specific genes.</title>
        <authorList>
            <person name="Kim W."/>
            <person name="Song I."/>
            <person name="Jeong J.-H."/>
            <person name="Kim D."/>
            <person name="Kim S."/>
            <person name="Ryu S."/>
            <person name="Song J.Y."/>
            <person name="Lee S.K."/>
        </authorList>
    </citation>
    <scope>NUCLEOTIDE SEQUENCE [LARGE SCALE GENOMIC DNA]</scope>
    <source>
        <tissue evidence="1">Muscle</tissue>
    </source>
</reference>
<organism evidence="1 2">
    <name type="scientific">Liparis tanakae</name>
    <name type="common">Tanaka's snailfish</name>
    <dbReference type="NCBI Taxonomy" id="230148"/>
    <lineage>
        <taxon>Eukaryota</taxon>
        <taxon>Metazoa</taxon>
        <taxon>Chordata</taxon>
        <taxon>Craniata</taxon>
        <taxon>Vertebrata</taxon>
        <taxon>Euteleostomi</taxon>
        <taxon>Actinopterygii</taxon>
        <taxon>Neopterygii</taxon>
        <taxon>Teleostei</taxon>
        <taxon>Neoteleostei</taxon>
        <taxon>Acanthomorphata</taxon>
        <taxon>Eupercaria</taxon>
        <taxon>Perciformes</taxon>
        <taxon>Cottioidei</taxon>
        <taxon>Cottales</taxon>
        <taxon>Liparidae</taxon>
        <taxon>Liparis</taxon>
    </lineage>
</organism>
<protein>
    <submittedName>
        <fullName evidence="1">Uncharacterized protein</fullName>
    </submittedName>
</protein>
<dbReference type="EMBL" id="SRLO01003390">
    <property type="protein sequence ID" value="TNN31518.1"/>
    <property type="molecule type" value="Genomic_DNA"/>
</dbReference>
<gene>
    <name evidence="1" type="ORF">EYF80_058328</name>
</gene>
<comment type="caution">
    <text evidence="1">The sequence shown here is derived from an EMBL/GenBank/DDBJ whole genome shotgun (WGS) entry which is preliminary data.</text>
</comment>
<keyword evidence="2" id="KW-1185">Reference proteome</keyword>
<accession>A0A4Z2ERS9</accession>
<sequence length="149" mass="16314">MRGSSGTSTLKKVELVLVSGCPPGLWVSSRSLGLLQVSGCPPGLWVSSRSLGVLQVSGSPPGPFCEALERIVKDSVTFLMHETRSIPRDKSGPRHTSLDYNLPVWTTTYQSGLQPTSLDYNMLVWTTTYQSGLQYASLDHNLPVWTTRC</sequence>